<evidence type="ECO:0000313" key="2">
    <source>
        <dbReference type="Proteomes" id="UP001596147"/>
    </source>
</evidence>
<accession>A0ABW0LI18</accession>
<dbReference type="InterPro" id="IPR050583">
    <property type="entry name" value="Mycobacterial_A85_antigen"/>
</dbReference>
<reference evidence="2" key="1">
    <citation type="journal article" date="2019" name="Int. J. Syst. Evol. Microbiol.">
        <title>The Global Catalogue of Microorganisms (GCM) 10K type strain sequencing project: providing services to taxonomists for standard genome sequencing and annotation.</title>
        <authorList>
            <consortium name="The Broad Institute Genomics Platform"/>
            <consortium name="The Broad Institute Genome Sequencing Center for Infectious Disease"/>
            <person name="Wu L."/>
            <person name="Ma J."/>
        </authorList>
    </citation>
    <scope>NUCLEOTIDE SEQUENCE [LARGE SCALE GENOMIC DNA]</scope>
    <source>
        <strain evidence="2">CGMCC 1.12237</strain>
    </source>
</reference>
<dbReference type="Proteomes" id="UP001596147">
    <property type="component" value="Unassembled WGS sequence"/>
</dbReference>
<protein>
    <submittedName>
        <fullName evidence="1">Alpha/beta hydrolase</fullName>
    </submittedName>
</protein>
<keyword evidence="2" id="KW-1185">Reference proteome</keyword>
<dbReference type="EMBL" id="JBHSMC010000003">
    <property type="protein sequence ID" value="MFC5464176.1"/>
    <property type="molecule type" value="Genomic_DNA"/>
</dbReference>
<dbReference type="Gene3D" id="3.40.50.1820">
    <property type="entry name" value="alpha/beta hydrolase"/>
    <property type="match status" value="1"/>
</dbReference>
<dbReference type="InterPro" id="IPR029058">
    <property type="entry name" value="AB_hydrolase_fold"/>
</dbReference>
<dbReference type="SUPFAM" id="SSF53474">
    <property type="entry name" value="alpha/beta-Hydrolases"/>
    <property type="match status" value="1"/>
</dbReference>
<name>A0ABW0LI18_9BACI</name>
<dbReference type="GO" id="GO:0016787">
    <property type="term" value="F:hydrolase activity"/>
    <property type="evidence" value="ECO:0007669"/>
    <property type="project" value="UniProtKB-KW"/>
</dbReference>
<dbReference type="Pfam" id="PF00756">
    <property type="entry name" value="Esterase"/>
    <property type="match status" value="1"/>
</dbReference>
<keyword evidence="1" id="KW-0378">Hydrolase</keyword>
<dbReference type="PANTHER" id="PTHR48098">
    <property type="entry name" value="ENTEROCHELIN ESTERASE-RELATED"/>
    <property type="match status" value="1"/>
</dbReference>
<comment type="caution">
    <text evidence="1">The sequence shown here is derived from an EMBL/GenBank/DDBJ whole genome shotgun (WGS) entry which is preliminary data.</text>
</comment>
<sequence length="319" mass="36572">MEKETVASTKSKEFIMLPDAYRKEHEKQGIIESLHYHVPNLNDGSNTKHLNVYLPYCYDATDTNRKYNVLYLMHGGGEDENLLFGGPGENRELKNILDNMIANGDVEPLIVVTPTFNGLKNGLKNDPKLAHVESLDHPLPIVETKYFHDELVHDIIPFVETKYHTHVTTADKEDLKASRAHRAFGGFSMGSVTTWYTFIHALDYVQYFIPLCGDCWAITQKAEGKMAKETAEYLAKVAKDSGYSPKDYYLFCASGIQDIAYPNMKPQMDEMKKLTDRFLYSSDPKEGNFYFIEAEGGIHTWHWVNQFIYNILPDLFFKI</sequence>
<dbReference type="InterPro" id="IPR000801">
    <property type="entry name" value="Esterase-like"/>
</dbReference>
<evidence type="ECO:0000313" key="1">
    <source>
        <dbReference type="EMBL" id="MFC5464176.1"/>
    </source>
</evidence>
<organism evidence="1 2">
    <name type="scientific">Lederbergia graminis</name>
    <dbReference type="NCBI Taxonomy" id="735518"/>
    <lineage>
        <taxon>Bacteria</taxon>
        <taxon>Bacillati</taxon>
        <taxon>Bacillota</taxon>
        <taxon>Bacilli</taxon>
        <taxon>Bacillales</taxon>
        <taxon>Bacillaceae</taxon>
        <taxon>Lederbergia</taxon>
    </lineage>
</organism>
<dbReference type="RefSeq" id="WP_382348645.1">
    <property type="nucleotide sequence ID" value="NZ_JBHSMC010000003.1"/>
</dbReference>
<proteinExistence type="predicted"/>
<gene>
    <name evidence="1" type="ORF">ACFPM4_05320</name>
</gene>